<evidence type="ECO:0000256" key="1">
    <source>
        <dbReference type="SAM" id="MobiDB-lite"/>
    </source>
</evidence>
<keyword evidence="3" id="KW-1185">Reference proteome</keyword>
<evidence type="ECO:0000313" key="3">
    <source>
        <dbReference type="Proteomes" id="UP000054047"/>
    </source>
</evidence>
<organism evidence="2 3">
    <name type="scientific">Ancylostoma duodenale</name>
    <dbReference type="NCBI Taxonomy" id="51022"/>
    <lineage>
        <taxon>Eukaryota</taxon>
        <taxon>Metazoa</taxon>
        <taxon>Ecdysozoa</taxon>
        <taxon>Nematoda</taxon>
        <taxon>Chromadorea</taxon>
        <taxon>Rhabditida</taxon>
        <taxon>Rhabditina</taxon>
        <taxon>Rhabditomorpha</taxon>
        <taxon>Strongyloidea</taxon>
        <taxon>Ancylostomatidae</taxon>
        <taxon>Ancylostomatinae</taxon>
        <taxon>Ancylostoma</taxon>
    </lineage>
</organism>
<dbReference type="AlphaFoldDB" id="A0A0C2GTY4"/>
<protein>
    <submittedName>
        <fullName evidence="2">Uncharacterized protein</fullName>
    </submittedName>
</protein>
<accession>A0A0C2GTY4</accession>
<gene>
    <name evidence="2" type="ORF">ANCDUO_04904</name>
</gene>
<reference evidence="2 3" key="1">
    <citation type="submission" date="2013-12" db="EMBL/GenBank/DDBJ databases">
        <title>Draft genome of the parsitic nematode Ancylostoma duodenale.</title>
        <authorList>
            <person name="Mitreva M."/>
        </authorList>
    </citation>
    <scope>NUCLEOTIDE SEQUENCE [LARGE SCALE GENOMIC DNA]</scope>
    <source>
        <strain evidence="2 3">Zhejiang</strain>
    </source>
</reference>
<dbReference type="Proteomes" id="UP000054047">
    <property type="component" value="Unassembled WGS sequence"/>
</dbReference>
<proteinExistence type="predicted"/>
<feature type="compositionally biased region" description="Low complexity" evidence="1">
    <location>
        <begin position="8"/>
        <end position="20"/>
    </location>
</feature>
<dbReference type="EMBL" id="KN727875">
    <property type="protein sequence ID" value="KIH64780.1"/>
    <property type="molecule type" value="Genomic_DNA"/>
</dbReference>
<sequence>MVYKPSRRPSTTSRSTTPPDRQAERADSDSQGWLDPVQCEAIPSAVVSDVSGVLSVGSTKLPH</sequence>
<evidence type="ECO:0000313" key="2">
    <source>
        <dbReference type="EMBL" id="KIH64780.1"/>
    </source>
</evidence>
<feature type="region of interest" description="Disordered" evidence="1">
    <location>
        <begin position="1"/>
        <end position="35"/>
    </location>
</feature>
<name>A0A0C2GTY4_9BILA</name>